<protein>
    <submittedName>
        <fullName evidence="1">Uncharacterized protein</fullName>
    </submittedName>
</protein>
<gene>
    <name evidence="1" type="ORF">M8C21_023386</name>
</gene>
<dbReference type="PANTHER" id="PTHR12329">
    <property type="entry name" value="BCL2-ASSOCIATED ATHANOGENE"/>
    <property type="match status" value="1"/>
</dbReference>
<dbReference type="GO" id="GO:0050821">
    <property type="term" value="P:protein stabilization"/>
    <property type="evidence" value="ECO:0007669"/>
    <property type="project" value="TreeGrafter"/>
</dbReference>
<dbReference type="GO" id="GO:0051087">
    <property type="term" value="F:protein-folding chaperone binding"/>
    <property type="evidence" value="ECO:0007669"/>
    <property type="project" value="InterPro"/>
</dbReference>
<sequence length="199" mass="21949">MRKESTVKLIAPSPYPVITFGPFASAINVLTSLSHAIGDILSIFVVGTVFMPPKWSLGYQQCPWSYDSMTLICVSVRLPRHLDIKETFPNPKSLADDLHDAGELKRMLSGPTRLHHEDQKIIYKDKEMASKTFLDIVGVKDGSKMVLLDDPVSREKRYVEARRNAKVAKAAKAISDIGLEVDRLGGQVLALESVISKGG</sequence>
<dbReference type="Gene3D" id="1.20.58.120">
    <property type="entry name" value="BAG domain"/>
    <property type="match status" value="1"/>
</dbReference>
<dbReference type="InterPro" id="IPR036533">
    <property type="entry name" value="BAG_dom_sf"/>
</dbReference>
<keyword evidence="2" id="KW-1185">Reference proteome</keyword>
<dbReference type="GO" id="GO:0005737">
    <property type="term" value="C:cytoplasm"/>
    <property type="evidence" value="ECO:0007669"/>
    <property type="project" value="TreeGrafter"/>
</dbReference>
<feature type="non-terminal residue" evidence="1">
    <location>
        <position position="1"/>
    </location>
</feature>
<organism evidence="1 2">
    <name type="scientific">Ambrosia artemisiifolia</name>
    <name type="common">Common ragweed</name>
    <dbReference type="NCBI Taxonomy" id="4212"/>
    <lineage>
        <taxon>Eukaryota</taxon>
        <taxon>Viridiplantae</taxon>
        <taxon>Streptophyta</taxon>
        <taxon>Embryophyta</taxon>
        <taxon>Tracheophyta</taxon>
        <taxon>Spermatophyta</taxon>
        <taxon>Magnoliopsida</taxon>
        <taxon>eudicotyledons</taxon>
        <taxon>Gunneridae</taxon>
        <taxon>Pentapetalae</taxon>
        <taxon>asterids</taxon>
        <taxon>campanulids</taxon>
        <taxon>Asterales</taxon>
        <taxon>Asteraceae</taxon>
        <taxon>Asteroideae</taxon>
        <taxon>Heliantheae alliance</taxon>
        <taxon>Heliantheae</taxon>
        <taxon>Ambrosia</taxon>
    </lineage>
</organism>
<dbReference type="EMBL" id="JAMZMK010010825">
    <property type="protein sequence ID" value="KAI7730208.1"/>
    <property type="molecule type" value="Genomic_DNA"/>
</dbReference>
<accession>A0AAD5BXC9</accession>
<dbReference type="AlphaFoldDB" id="A0AAD5BXC9"/>
<comment type="caution">
    <text evidence="1">The sequence shown here is derived from an EMBL/GenBank/DDBJ whole genome shotgun (WGS) entry which is preliminary data.</text>
</comment>
<name>A0AAD5BXC9_AMBAR</name>
<evidence type="ECO:0000313" key="2">
    <source>
        <dbReference type="Proteomes" id="UP001206925"/>
    </source>
</evidence>
<dbReference type="SUPFAM" id="SSF54236">
    <property type="entry name" value="Ubiquitin-like"/>
    <property type="match status" value="1"/>
</dbReference>
<dbReference type="InterPro" id="IPR039773">
    <property type="entry name" value="BAG_chaperone_regulator"/>
</dbReference>
<dbReference type="InterPro" id="IPR029071">
    <property type="entry name" value="Ubiquitin-like_domsf"/>
</dbReference>
<reference evidence="1" key="1">
    <citation type="submission" date="2022-06" db="EMBL/GenBank/DDBJ databases">
        <title>Uncovering the hologenomic basis of an extraordinary plant invasion.</title>
        <authorList>
            <person name="Bieker V.C."/>
            <person name="Martin M.D."/>
            <person name="Gilbert T."/>
            <person name="Hodgins K."/>
            <person name="Battlay P."/>
            <person name="Petersen B."/>
            <person name="Wilson J."/>
        </authorList>
    </citation>
    <scope>NUCLEOTIDE SEQUENCE</scope>
    <source>
        <strain evidence="1">AA19_3_7</strain>
        <tissue evidence="1">Leaf</tissue>
    </source>
</reference>
<dbReference type="Proteomes" id="UP001206925">
    <property type="component" value="Unassembled WGS sequence"/>
</dbReference>
<dbReference type="PANTHER" id="PTHR12329:SF43">
    <property type="entry name" value="BAG DOMAIN, UBIQUITIN-RELATED DOMAIN PROTEIN-RELATED"/>
    <property type="match status" value="1"/>
</dbReference>
<proteinExistence type="predicted"/>
<evidence type="ECO:0000313" key="1">
    <source>
        <dbReference type="EMBL" id="KAI7730208.1"/>
    </source>
</evidence>
<dbReference type="GO" id="GO:0000774">
    <property type="term" value="F:adenyl-nucleotide exchange factor activity"/>
    <property type="evidence" value="ECO:0007669"/>
    <property type="project" value="TreeGrafter"/>
</dbReference>
<dbReference type="Gene3D" id="3.10.20.90">
    <property type="entry name" value="Phosphatidylinositol 3-kinase Catalytic Subunit, Chain A, domain 1"/>
    <property type="match status" value="1"/>
</dbReference>